<reference evidence="9" key="3">
    <citation type="submission" date="2025-08" db="UniProtKB">
        <authorList>
            <consortium name="RefSeq"/>
        </authorList>
    </citation>
    <scope>IDENTIFICATION</scope>
    <source>
        <strain evidence="9">NI907</strain>
    </source>
</reference>
<comment type="catalytic activity">
    <reaction evidence="1">
        <text>a uridine in mRNA = a pseudouridine in mRNA</text>
        <dbReference type="Rhea" id="RHEA:56644"/>
        <dbReference type="Rhea" id="RHEA-COMP:14658"/>
        <dbReference type="Rhea" id="RHEA-COMP:14659"/>
        <dbReference type="ChEBI" id="CHEBI:65314"/>
        <dbReference type="ChEBI" id="CHEBI:65315"/>
    </reaction>
</comment>
<gene>
    <name evidence="9" type="ORF">PgNI_02796</name>
</gene>
<feature type="domain" description="Pseudouridine synthase II N-terminal" evidence="7">
    <location>
        <begin position="84"/>
        <end position="214"/>
    </location>
</feature>
<accession>A0A6P8BDC3</accession>
<keyword evidence="8" id="KW-1185">Reference proteome</keyword>
<feature type="region of interest" description="Disordered" evidence="6">
    <location>
        <begin position="450"/>
        <end position="496"/>
    </location>
</feature>
<feature type="compositionally biased region" description="Pro residues" evidence="6">
    <location>
        <begin position="335"/>
        <end position="346"/>
    </location>
</feature>
<dbReference type="GO" id="GO:0005634">
    <property type="term" value="C:nucleus"/>
    <property type="evidence" value="ECO:0007669"/>
    <property type="project" value="TreeGrafter"/>
</dbReference>
<keyword evidence="4" id="KW-0819">tRNA processing</keyword>
<dbReference type="Pfam" id="PF01509">
    <property type="entry name" value="TruB_N"/>
    <property type="match status" value="1"/>
</dbReference>
<proteinExistence type="inferred from homology"/>
<protein>
    <recommendedName>
        <fullName evidence="3">tRNA pseudouridine(55) synthase</fullName>
        <ecNumber evidence="3">5.4.99.25</ecNumber>
    </recommendedName>
</protein>
<evidence type="ECO:0000256" key="5">
    <source>
        <dbReference type="ARBA" id="ARBA00023235"/>
    </source>
</evidence>
<dbReference type="PANTHER" id="PTHR13767:SF2">
    <property type="entry name" value="PSEUDOURIDYLATE SYNTHASE TRUB1"/>
    <property type="match status" value="1"/>
</dbReference>
<dbReference type="InterPro" id="IPR020103">
    <property type="entry name" value="PsdUridine_synth_cat_dom_sf"/>
</dbReference>
<dbReference type="PANTHER" id="PTHR13767">
    <property type="entry name" value="TRNA-PSEUDOURIDINE SYNTHASE"/>
    <property type="match status" value="1"/>
</dbReference>
<evidence type="ECO:0000313" key="9">
    <source>
        <dbReference type="RefSeq" id="XP_030985192.1"/>
    </source>
</evidence>
<reference evidence="9" key="1">
    <citation type="journal article" date="2019" name="Mol. Biol. Evol.">
        <title>Blast fungal genomes show frequent chromosomal changes, gene gains and losses, and effector gene turnover.</title>
        <authorList>
            <person name="Gomez Luciano L.B."/>
            <person name="Jason Tsai I."/>
            <person name="Chuma I."/>
            <person name="Tosa Y."/>
            <person name="Chen Y.H."/>
            <person name="Li J.Y."/>
            <person name="Li M.Y."/>
            <person name="Jade Lu M.Y."/>
            <person name="Nakayashiki H."/>
            <person name="Li W.H."/>
        </authorList>
    </citation>
    <scope>NUCLEOTIDE SEQUENCE</scope>
    <source>
        <strain evidence="9">NI907</strain>
    </source>
</reference>
<evidence type="ECO:0000313" key="8">
    <source>
        <dbReference type="Proteomes" id="UP000515153"/>
    </source>
</evidence>
<feature type="region of interest" description="Disordered" evidence="6">
    <location>
        <begin position="243"/>
        <end position="351"/>
    </location>
</feature>
<dbReference type="InterPro" id="IPR014780">
    <property type="entry name" value="tRNA_psdUridine_synth_TruB"/>
</dbReference>
<dbReference type="EC" id="5.4.99.25" evidence="3"/>
<evidence type="ECO:0000256" key="4">
    <source>
        <dbReference type="ARBA" id="ARBA00022694"/>
    </source>
</evidence>
<dbReference type="GO" id="GO:0003723">
    <property type="term" value="F:RNA binding"/>
    <property type="evidence" value="ECO:0007669"/>
    <property type="project" value="InterPro"/>
</dbReference>
<feature type="compositionally biased region" description="Basic and acidic residues" evidence="6">
    <location>
        <begin position="450"/>
        <end position="462"/>
    </location>
</feature>
<dbReference type="Gene3D" id="3.30.2350.10">
    <property type="entry name" value="Pseudouridine synthase"/>
    <property type="match status" value="1"/>
</dbReference>
<evidence type="ECO:0000256" key="2">
    <source>
        <dbReference type="ARBA" id="ARBA00008999"/>
    </source>
</evidence>
<dbReference type="GO" id="GO:1990481">
    <property type="term" value="P:mRNA pseudouridine synthesis"/>
    <property type="evidence" value="ECO:0007669"/>
    <property type="project" value="TreeGrafter"/>
</dbReference>
<comment type="similarity">
    <text evidence="2">Belongs to the pseudouridine synthase TruB family.</text>
</comment>
<dbReference type="Proteomes" id="UP000515153">
    <property type="component" value="Unplaced"/>
</dbReference>
<feature type="region of interest" description="Disordered" evidence="6">
    <location>
        <begin position="61"/>
        <end position="88"/>
    </location>
</feature>
<feature type="compositionally biased region" description="Basic residues" evidence="6">
    <location>
        <begin position="70"/>
        <end position="80"/>
    </location>
</feature>
<dbReference type="GO" id="GO:0006400">
    <property type="term" value="P:tRNA modification"/>
    <property type="evidence" value="ECO:0007669"/>
    <property type="project" value="TreeGrafter"/>
</dbReference>
<keyword evidence="5" id="KW-0413">Isomerase</keyword>
<evidence type="ECO:0000256" key="6">
    <source>
        <dbReference type="SAM" id="MobiDB-lite"/>
    </source>
</evidence>
<dbReference type="InterPro" id="IPR002501">
    <property type="entry name" value="PsdUridine_synth_N"/>
</dbReference>
<dbReference type="SUPFAM" id="SSF55120">
    <property type="entry name" value="Pseudouridine synthase"/>
    <property type="match status" value="1"/>
</dbReference>
<dbReference type="KEGG" id="pgri:PgNI_02796"/>
<name>A0A6P8BDC3_PYRGI</name>
<sequence length="567" mass="63317">MKRSLWKLADMVIPSVTGLDGIFAINKPMGMSSAQVIRDCQAYFQPSRLFAPMLAREAEEAARDAATQGKHNRKWKKRKQEPRVKMGHGGTLDPLATGVLILGVGRATKSLTNFLECTKTYETVVVFGAATDTYDRVGRVLTKKSYDEITREKVEKQLDAFRGKYRQMPPLYSALKMNGKPLYEYAREGKPIPREIETREVEVLGLDLVEWYEPGTHNHRWPTEEAGIAEKSLAENVWRVEHEQATGKKLTPEQGAEEDRAFAAHQSFKEQAEERQDKLVFERGQKRKADESNGRPNKKQQGKQGKQGREQLMSGALGELPPGGPSKGRGSDLVPPAPSADTPPPWDGKGPPACKVRMTVTSGFYVRSFAHELGEKVGSAALMAELVRSRQGDFALAGDNCLEYDDLVKGESVWGPKLEKVLHQWSSTHLQGVGPLKSIYAEEAQATAVEKDQSVTAADEKPSAAPAEESQTKESGTEVEETKPTDTKGETTGGYEETRTHRRTVYCLSLACLGDKSRRPPTKASCVLTVSTTSWAFWYQHRRRLRRRHHIWILHGNTICFHDLVLY</sequence>
<dbReference type="GeneID" id="41957764"/>
<evidence type="ECO:0000259" key="7">
    <source>
        <dbReference type="Pfam" id="PF01509"/>
    </source>
</evidence>
<organism evidence="8 9">
    <name type="scientific">Pyricularia grisea</name>
    <name type="common">Crabgrass-specific blast fungus</name>
    <name type="synonym">Magnaporthe grisea</name>
    <dbReference type="NCBI Taxonomy" id="148305"/>
    <lineage>
        <taxon>Eukaryota</taxon>
        <taxon>Fungi</taxon>
        <taxon>Dikarya</taxon>
        <taxon>Ascomycota</taxon>
        <taxon>Pezizomycotina</taxon>
        <taxon>Sordariomycetes</taxon>
        <taxon>Sordariomycetidae</taxon>
        <taxon>Magnaporthales</taxon>
        <taxon>Pyriculariaceae</taxon>
        <taxon>Pyricularia</taxon>
    </lineage>
</organism>
<reference evidence="9" key="2">
    <citation type="submission" date="2019-10" db="EMBL/GenBank/DDBJ databases">
        <authorList>
            <consortium name="NCBI Genome Project"/>
        </authorList>
    </citation>
    <scope>NUCLEOTIDE SEQUENCE</scope>
    <source>
        <strain evidence="9">NI907</strain>
    </source>
</reference>
<dbReference type="GO" id="GO:0160148">
    <property type="term" value="F:tRNA pseudouridine(55) synthase activity"/>
    <property type="evidence" value="ECO:0007669"/>
    <property type="project" value="UniProtKB-EC"/>
</dbReference>
<dbReference type="AlphaFoldDB" id="A0A6P8BDC3"/>
<dbReference type="RefSeq" id="XP_030985192.1">
    <property type="nucleotide sequence ID" value="XM_031122853.1"/>
</dbReference>
<evidence type="ECO:0000256" key="3">
    <source>
        <dbReference type="ARBA" id="ARBA00012787"/>
    </source>
</evidence>
<dbReference type="HAMAP" id="MF_01080">
    <property type="entry name" value="TruB_bact"/>
    <property type="match status" value="1"/>
</dbReference>
<evidence type="ECO:0000256" key="1">
    <source>
        <dbReference type="ARBA" id="ARBA00001166"/>
    </source>
</evidence>
<feature type="compositionally biased region" description="Basic and acidic residues" evidence="6">
    <location>
        <begin position="470"/>
        <end position="489"/>
    </location>
</feature>
<feature type="compositionally biased region" description="Basic and acidic residues" evidence="6">
    <location>
        <begin position="257"/>
        <end position="293"/>
    </location>
</feature>